<feature type="chain" id="PRO_5009524603" description="Outer membrane protein beta-barrel domain-containing protein" evidence="1">
    <location>
        <begin position="27"/>
        <end position="234"/>
    </location>
</feature>
<evidence type="ECO:0008006" key="4">
    <source>
        <dbReference type="Google" id="ProtNLM"/>
    </source>
</evidence>
<gene>
    <name evidence="2" type="ORF">A2527_07120</name>
</gene>
<dbReference type="Proteomes" id="UP000178449">
    <property type="component" value="Unassembled WGS sequence"/>
</dbReference>
<evidence type="ECO:0000256" key="1">
    <source>
        <dbReference type="SAM" id="SignalP"/>
    </source>
</evidence>
<protein>
    <recommendedName>
        <fullName evidence="4">Outer membrane protein beta-barrel domain-containing protein</fullName>
    </recommendedName>
</protein>
<proteinExistence type="predicted"/>
<dbReference type="EMBL" id="MFNE01000022">
    <property type="protein sequence ID" value="OGG95477.1"/>
    <property type="molecule type" value="Genomic_DNA"/>
</dbReference>
<evidence type="ECO:0000313" key="2">
    <source>
        <dbReference type="EMBL" id="OGG95477.1"/>
    </source>
</evidence>
<dbReference type="STRING" id="1817772.A2527_07120"/>
<sequence length="234" mass="26054">MGKNNQSYFGSLLLLAIVLLAPQALRADDWEQGRKERPVQMQINIIGGGVFGYHLNDILYIGALQTNPYTTDSAQNPDQVTSQTVYNQDGMTREIWNQSRHAAVELRITPWPFGFYFSGGYVRTEEEYFTQTFDKRSRTIGSGTYNTGFEVDVRAPRYVSAAFGMGINHVQTNGFSWGFGFIGGSSLRKDLKVSITGWDEAPSAEDLAEFEDYVNKTASYSGGGILVLSLGYNF</sequence>
<keyword evidence="1" id="KW-0732">Signal</keyword>
<accession>A0A1F6GBI3</accession>
<dbReference type="AlphaFoldDB" id="A0A1F6GBI3"/>
<evidence type="ECO:0000313" key="3">
    <source>
        <dbReference type="Proteomes" id="UP000178449"/>
    </source>
</evidence>
<organism evidence="2 3">
    <name type="scientific">Candidatus Lambdaproteobacteria bacterium RIFOXYD2_FULL_50_16</name>
    <dbReference type="NCBI Taxonomy" id="1817772"/>
    <lineage>
        <taxon>Bacteria</taxon>
        <taxon>Pseudomonadati</taxon>
        <taxon>Pseudomonadota</taxon>
        <taxon>Candidatus Lambdaproteobacteria</taxon>
    </lineage>
</organism>
<comment type="caution">
    <text evidence="2">The sequence shown here is derived from an EMBL/GenBank/DDBJ whole genome shotgun (WGS) entry which is preliminary data.</text>
</comment>
<name>A0A1F6GBI3_9PROT</name>
<reference evidence="2 3" key="1">
    <citation type="journal article" date="2016" name="Nat. Commun.">
        <title>Thousands of microbial genomes shed light on interconnected biogeochemical processes in an aquifer system.</title>
        <authorList>
            <person name="Anantharaman K."/>
            <person name="Brown C.T."/>
            <person name="Hug L.A."/>
            <person name="Sharon I."/>
            <person name="Castelle C.J."/>
            <person name="Probst A.J."/>
            <person name="Thomas B.C."/>
            <person name="Singh A."/>
            <person name="Wilkins M.J."/>
            <person name="Karaoz U."/>
            <person name="Brodie E.L."/>
            <person name="Williams K.H."/>
            <person name="Hubbard S.S."/>
            <person name="Banfield J.F."/>
        </authorList>
    </citation>
    <scope>NUCLEOTIDE SEQUENCE [LARGE SCALE GENOMIC DNA]</scope>
</reference>
<feature type="signal peptide" evidence="1">
    <location>
        <begin position="1"/>
        <end position="26"/>
    </location>
</feature>